<organism evidence="3 4">
    <name type="scientific">Streptomyces durmitorensis</name>
    <dbReference type="NCBI Taxonomy" id="319947"/>
    <lineage>
        <taxon>Bacteria</taxon>
        <taxon>Bacillati</taxon>
        <taxon>Actinomycetota</taxon>
        <taxon>Actinomycetes</taxon>
        <taxon>Kitasatosporales</taxon>
        <taxon>Streptomycetaceae</taxon>
        <taxon>Streptomyces</taxon>
    </lineage>
</organism>
<dbReference type="PANTHER" id="PTHR46268">
    <property type="entry name" value="STRESS RESPONSE PROTEIN NHAX"/>
    <property type="match status" value="1"/>
</dbReference>
<proteinExistence type="inferred from homology"/>
<evidence type="ECO:0000259" key="2">
    <source>
        <dbReference type="Pfam" id="PF00582"/>
    </source>
</evidence>
<dbReference type="InterPro" id="IPR014729">
    <property type="entry name" value="Rossmann-like_a/b/a_fold"/>
</dbReference>
<keyword evidence="4" id="KW-1185">Reference proteome</keyword>
<dbReference type="Pfam" id="PF00582">
    <property type="entry name" value="Usp"/>
    <property type="match status" value="2"/>
</dbReference>
<dbReference type="Gene3D" id="3.40.50.620">
    <property type="entry name" value="HUPs"/>
    <property type="match status" value="2"/>
</dbReference>
<feature type="domain" description="UspA" evidence="2">
    <location>
        <begin position="154"/>
        <end position="281"/>
    </location>
</feature>
<gene>
    <name evidence="3" type="ORF">M4V62_40935</name>
</gene>
<protein>
    <submittedName>
        <fullName evidence="3">Universal stress protein</fullName>
    </submittedName>
</protein>
<dbReference type="PRINTS" id="PR01438">
    <property type="entry name" value="UNVRSLSTRESS"/>
</dbReference>
<sequence length="283" mass="29898">MTTQQTITAGIDGSPESLDAAGWAAREALRRDLPLHLVHACDPPVEGSRPPEIDVPFHREDGALDRAVLRLSREHPGLGILDEQVTGPPVQALSAAARSSALLVLGSRGFGALTGVLVGSVALAVAARAACPVALVRAGDHPADEHRGAGGSRRPVVLGLDLDRPDDELLEYAFDAAASRQAPLHAVHIWTAPLIPSADAIDPVEEKSRLLAAVLTPWRHKFPRTQVTERLLHGLPGHHLVRAASTAGLLVVGRRIPAGPHLGRTAHAAIHHARCPVVVVPHY</sequence>
<dbReference type="SUPFAM" id="SSF52402">
    <property type="entry name" value="Adenine nucleotide alpha hydrolases-like"/>
    <property type="match status" value="2"/>
</dbReference>
<dbReference type="RefSeq" id="WP_249592267.1">
    <property type="nucleotide sequence ID" value="NZ_BAAAQL010000018.1"/>
</dbReference>
<name>A0ABY4Q5F6_9ACTN</name>
<reference evidence="3 4" key="1">
    <citation type="submission" date="2022-05" db="EMBL/GenBank/DDBJ databases">
        <authorList>
            <person name="Zhou X."/>
            <person name="Li K."/>
            <person name="Man Y."/>
        </authorList>
    </citation>
    <scope>NUCLEOTIDE SEQUENCE [LARGE SCALE GENOMIC DNA]</scope>
    <source>
        <strain evidence="3 4">MS405</strain>
    </source>
</reference>
<dbReference type="EMBL" id="CP097289">
    <property type="protein sequence ID" value="UQT60935.1"/>
    <property type="molecule type" value="Genomic_DNA"/>
</dbReference>
<evidence type="ECO:0000313" key="3">
    <source>
        <dbReference type="EMBL" id="UQT60935.1"/>
    </source>
</evidence>
<evidence type="ECO:0000313" key="4">
    <source>
        <dbReference type="Proteomes" id="UP000829992"/>
    </source>
</evidence>
<evidence type="ECO:0000256" key="1">
    <source>
        <dbReference type="ARBA" id="ARBA00008791"/>
    </source>
</evidence>
<dbReference type="PANTHER" id="PTHR46268:SF6">
    <property type="entry name" value="UNIVERSAL STRESS PROTEIN UP12"/>
    <property type="match status" value="1"/>
</dbReference>
<feature type="domain" description="UspA" evidence="2">
    <location>
        <begin position="5"/>
        <end position="137"/>
    </location>
</feature>
<dbReference type="Proteomes" id="UP000829992">
    <property type="component" value="Chromosome"/>
</dbReference>
<dbReference type="InterPro" id="IPR006016">
    <property type="entry name" value="UspA"/>
</dbReference>
<accession>A0ABY4Q5F6</accession>
<comment type="similarity">
    <text evidence="1">Belongs to the universal stress protein A family.</text>
</comment>
<dbReference type="InterPro" id="IPR006015">
    <property type="entry name" value="Universal_stress_UspA"/>
</dbReference>